<dbReference type="OrthoDB" id="212426at2"/>
<sequence length="154" mass="17260">MSPFDLQRDAFGRWVLEMPDGTRHVPVTALRAYPVSAPDSGVALMDADGHEIVWIDELAQLDAPLRAKVVQALNEREFLPEILQLTDVSSFATPSTWSVVTDRGVTQFLLKGEEDIRRLTGTVLLINDANGVQFMIRDLAAMDKHSRKLLDRFL</sequence>
<dbReference type="RefSeq" id="WP_108312896.1">
    <property type="nucleotide sequence ID" value="NZ_NESN01000003.1"/>
</dbReference>
<gene>
    <name evidence="2" type="ORF">B9Z37_10200</name>
</gene>
<comment type="caution">
    <text evidence="2">The sequence shown here is derived from an EMBL/GenBank/DDBJ whole genome shotgun (WGS) entry which is preliminary data.</text>
</comment>
<keyword evidence="3" id="KW-1185">Reference proteome</keyword>
<organism evidence="2 3">
    <name type="scientific">Limnohabitans parvus II-B4</name>
    <dbReference type="NCBI Taxonomy" id="1293052"/>
    <lineage>
        <taxon>Bacteria</taxon>
        <taxon>Pseudomonadati</taxon>
        <taxon>Pseudomonadota</taxon>
        <taxon>Betaproteobacteria</taxon>
        <taxon>Burkholderiales</taxon>
        <taxon>Comamonadaceae</taxon>
        <taxon>Limnohabitans</taxon>
    </lineage>
</organism>
<dbReference type="Proteomes" id="UP000250790">
    <property type="component" value="Unassembled WGS sequence"/>
</dbReference>
<feature type="domain" description="DUF1854" evidence="1">
    <location>
        <begin position="25"/>
        <end position="153"/>
    </location>
</feature>
<evidence type="ECO:0000259" key="1">
    <source>
        <dbReference type="Pfam" id="PF08909"/>
    </source>
</evidence>
<reference evidence="2 3" key="1">
    <citation type="submission" date="2017-04" db="EMBL/GenBank/DDBJ databases">
        <title>Unexpected and diverse lifestyles within the genus Limnohabitans.</title>
        <authorList>
            <person name="Kasalicky V."/>
            <person name="Mehrshad M."/>
            <person name="Andrei S.-A."/>
            <person name="Salcher M."/>
            <person name="Kratochvilova H."/>
            <person name="Simek K."/>
            <person name="Ghai R."/>
        </authorList>
    </citation>
    <scope>NUCLEOTIDE SEQUENCE [LARGE SCALE GENOMIC DNA]</scope>
    <source>
        <strain evidence="2 3">II-B4</strain>
    </source>
</reference>
<name>A0A315E7V3_9BURK</name>
<dbReference type="AlphaFoldDB" id="A0A315E7V3"/>
<dbReference type="Pfam" id="PF08909">
    <property type="entry name" value="DUF1854"/>
    <property type="match status" value="1"/>
</dbReference>
<accession>A0A315E7V3</accession>
<dbReference type="InterPro" id="IPR015005">
    <property type="entry name" value="DUF1854"/>
</dbReference>
<evidence type="ECO:0000313" key="3">
    <source>
        <dbReference type="Proteomes" id="UP000250790"/>
    </source>
</evidence>
<protein>
    <recommendedName>
        <fullName evidence="1">DUF1854 domain-containing protein</fullName>
    </recommendedName>
</protein>
<evidence type="ECO:0000313" key="2">
    <source>
        <dbReference type="EMBL" id="PUE53421.1"/>
    </source>
</evidence>
<proteinExistence type="predicted"/>
<dbReference type="EMBL" id="NESN01000003">
    <property type="protein sequence ID" value="PUE53421.1"/>
    <property type="molecule type" value="Genomic_DNA"/>
</dbReference>